<protein>
    <recommendedName>
        <fullName evidence="1">At1g61320/AtMIF1 LRR domain-containing protein</fullName>
    </recommendedName>
</protein>
<reference evidence="2" key="2">
    <citation type="submission" date="2018-05" db="EMBL/GenBank/DDBJ databases">
        <title>OpunRS2 (Oryza punctata Reference Sequence Version 2).</title>
        <authorList>
            <person name="Zhang J."/>
            <person name="Kudrna D."/>
            <person name="Lee S."/>
            <person name="Talag J."/>
            <person name="Welchert J."/>
            <person name="Wing R.A."/>
        </authorList>
    </citation>
    <scope>NUCLEOTIDE SEQUENCE [LARGE SCALE GENOMIC DNA]</scope>
</reference>
<dbReference type="AlphaFoldDB" id="A0A0E0LHE4"/>
<name>A0A0E0LHE4_ORYPU</name>
<proteinExistence type="predicted"/>
<reference evidence="2" key="1">
    <citation type="submission" date="2015-04" db="UniProtKB">
        <authorList>
            <consortium name="EnsemblPlants"/>
        </authorList>
    </citation>
    <scope>IDENTIFICATION</scope>
</reference>
<dbReference type="EnsemblPlants" id="OPUNC07G03740.1">
    <property type="protein sequence ID" value="OPUNC07G03740.1"/>
    <property type="gene ID" value="OPUNC07G03740"/>
</dbReference>
<dbReference type="SUPFAM" id="SSF52047">
    <property type="entry name" value="RNI-like"/>
    <property type="match status" value="1"/>
</dbReference>
<dbReference type="STRING" id="4537.A0A0E0LHE4"/>
<dbReference type="PANTHER" id="PTHR34145:SF61">
    <property type="entry name" value="OS07G0161500 PROTEIN"/>
    <property type="match status" value="1"/>
</dbReference>
<feature type="domain" description="At1g61320/AtMIF1 LRR" evidence="1">
    <location>
        <begin position="27"/>
        <end position="154"/>
    </location>
</feature>
<dbReference type="InterPro" id="IPR032675">
    <property type="entry name" value="LRR_dom_sf"/>
</dbReference>
<dbReference type="InterPro" id="IPR053772">
    <property type="entry name" value="At1g61320/At1g61330-like"/>
</dbReference>
<dbReference type="Proteomes" id="UP000026962">
    <property type="component" value="Chromosome 7"/>
</dbReference>
<accession>A0A0E0LHE4</accession>
<dbReference type="PANTHER" id="PTHR34145">
    <property type="entry name" value="OS02G0105600 PROTEIN"/>
    <property type="match status" value="1"/>
</dbReference>
<organism evidence="2">
    <name type="scientific">Oryza punctata</name>
    <name type="common">Red rice</name>
    <dbReference type="NCBI Taxonomy" id="4537"/>
    <lineage>
        <taxon>Eukaryota</taxon>
        <taxon>Viridiplantae</taxon>
        <taxon>Streptophyta</taxon>
        <taxon>Embryophyta</taxon>
        <taxon>Tracheophyta</taxon>
        <taxon>Spermatophyta</taxon>
        <taxon>Magnoliopsida</taxon>
        <taxon>Liliopsida</taxon>
        <taxon>Poales</taxon>
        <taxon>Poaceae</taxon>
        <taxon>BOP clade</taxon>
        <taxon>Oryzoideae</taxon>
        <taxon>Oryzeae</taxon>
        <taxon>Oryzinae</taxon>
        <taxon>Oryza</taxon>
    </lineage>
</organism>
<dbReference type="HOGENOM" id="CLU_010721_3_5_1"/>
<dbReference type="Gramene" id="OPUNC07G03740.1">
    <property type="protein sequence ID" value="OPUNC07G03740.1"/>
    <property type="gene ID" value="OPUNC07G03740"/>
</dbReference>
<evidence type="ECO:0000313" key="3">
    <source>
        <dbReference type="Proteomes" id="UP000026962"/>
    </source>
</evidence>
<dbReference type="Gene3D" id="3.80.10.10">
    <property type="entry name" value="Ribonuclease Inhibitor"/>
    <property type="match status" value="1"/>
</dbReference>
<dbReference type="InterPro" id="IPR055357">
    <property type="entry name" value="LRR_At1g61320_AtMIF1"/>
</dbReference>
<dbReference type="Pfam" id="PF23622">
    <property type="entry name" value="LRR_At1g61320_AtMIF1"/>
    <property type="match status" value="2"/>
</dbReference>
<feature type="domain" description="At1g61320/AtMIF1 LRR" evidence="1">
    <location>
        <begin position="188"/>
        <end position="307"/>
    </location>
</feature>
<evidence type="ECO:0000313" key="2">
    <source>
        <dbReference type="EnsemblPlants" id="OPUNC07G03740.1"/>
    </source>
</evidence>
<keyword evidence="3" id="KW-1185">Reference proteome</keyword>
<sequence length="379" mass="42643">MMPRSYNSRPYASRKLDQDFINRVEAVLKQHPGAGVDRMEVHYVPLSNQNAGYIDRWFGFAIAAKTKQLIFDFGPFHATAAPYKFTFEIFSGTNSSHLQSVKLGGASLKQPESFNGFLNIKKLELKDVDITDAELQLLLPKCHVLEFLGVSSCSLQAYRHLKTLEYRGSLVPLAPPGTLTGLCIDSPDVSSALAYFFNGLPSTLPHLETLTLRCKDRSALPDKTTKFIYLRHLRLDLFFPGKMKADALDFACLLEAAPFLENLELHMWMSYDRLRYCKRHGELGNLPSHPHPHLKLVNTTGFFGLRSTGAAASYPQEFNHNEDRTKADGSCWILSSDLSRCIGFCRWLLRNIFVRKITVVLSRLQGCCECSIAGIMPES</sequence>
<evidence type="ECO:0000259" key="1">
    <source>
        <dbReference type="Pfam" id="PF23622"/>
    </source>
</evidence>